<accession>A0A8J7MNJ9</accession>
<dbReference type="AlphaFoldDB" id="A0A8J7MNJ9"/>
<organism evidence="1 2">
    <name type="scientific">Fuscibacter oryzae</name>
    <dbReference type="NCBI Taxonomy" id="2803939"/>
    <lineage>
        <taxon>Bacteria</taxon>
        <taxon>Pseudomonadati</taxon>
        <taxon>Pseudomonadota</taxon>
        <taxon>Alphaproteobacteria</taxon>
        <taxon>Rhodobacterales</taxon>
        <taxon>Paracoccaceae</taxon>
        <taxon>Fuscibacter</taxon>
    </lineage>
</organism>
<dbReference type="Proteomes" id="UP000619033">
    <property type="component" value="Unassembled WGS sequence"/>
</dbReference>
<dbReference type="EMBL" id="JAESVP010000002">
    <property type="protein sequence ID" value="MBL4927522.1"/>
    <property type="molecule type" value="Genomic_DNA"/>
</dbReference>
<proteinExistence type="predicted"/>
<protein>
    <submittedName>
        <fullName evidence="1">Uncharacterized protein</fullName>
    </submittedName>
</protein>
<sequence>MCFVGLYLKEVSMFDFNVTTRTFQTIAAVLPLTVIFAAPVAASPLGGGLGIGAEIGGISAGASIGGGGGSVASADVSVGDSVGASATVGSSGGTIADVSVGVGGSTAASACVGNCSTTTPPGTTPGVLPGAVAVSTTSATPPVVPKRLPCASKAGNTTALNGYPLVDRDGNQVGVVHSATLGNGMAITQVSIQSQDKSCVALKGGGFTVQGYVVRGKFDADRYGLVTR</sequence>
<gene>
    <name evidence="1" type="ORF">JI744_05325</name>
</gene>
<evidence type="ECO:0000313" key="2">
    <source>
        <dbReference type="Proteomes" id="UP000619033"/>
    </source>
</evidence>
<evidence type="ECO:0000313" key="1">
    <source>
        <dbReference type="EMBL" id="MBL4927522.1"/>
    </source>
</evidence>
<dbReference type="RefSeq" id="WP_202658648.1">
    <property type="nucleotide sequence ID" value="NZ_JAESVP010000002.1"/>
</dbReference>
<comment type="caution">
    <text evidence="1">The sequence shown here is derived from an EMBL/GenBank/DDBJ whole genome shotgun (WGS) entry which is preliminary data.</text>
</comment>
<name>A0A8J7MNJ9_9RHOB</name>
<keyword evidence="2" id="KW-1185">Reference proteome</keyword>
<reference evidence="1" key="1">
    <citation type="submission" date="2021-01" db="EMBL/GenBank/DDBJ databases">
        <title>Genome seq and assembly of Tabrizicola sp. KVB23.</title>
        <authorList>
            <person name="Chhetri G."/>
        </authorList>
    </citation>
    <scope>NUCLEOTIDE SEQUENCE</scope>
    <source>
        <strain evidence="1">KVB23</strain>
    </source>
</reference>